<gene>
    <name evidence="1" type="ORF">XENOCAPTIV_009767</name>
</gene>
<evidence type="ECO:0000313" key="1">
    <source>
        <dbReference type="EMBL" id="MEQ2214501.1"/>
    </source>
</evidence>
<accession>A0ABV0S283</accession>
<proteinExistence type="predicted"/>
<dbReference type="EMBL" id="JAHRIN010067436">
    <property type="protein sequence ID" value="MEQ2214501.1"/>
    <property type="molecule type" value="Genomic_DNA"/>
</dbReference>
<dbReference type="Proteomes" id="UP001434883">
    <property type="component" value="Unassembled WGS sequence"/>
</dbReference>
<name>A0ABV0S283_9TELE</name>
<sequence>MQTRKFSRYKFMFVHAGLSRRLPFTLGILILPYQKQEMVTQHREKWPFCAGLRASMNVCTWLCMADILCVYVCLCRGGDNQRVKNDHKMLCCIPEPGALGFPGTPKLACCCCNGKPSPNYQETATDKEL</sequence>
<organism evidence="1 2">
    <name type="scientific">Xenoophorus captivus</name>
    <dbReference type="NCBI Taxonomy" id="1517983"/>
    <lineage>
        <taxon>Eukaryota</taxon>
        <taxon>Metazoa</taxon>
        <taxon>Chordata</taxon>
        <taxon>Craniata</taxon>
        <taxon>Vertebrata</taxon>
        <taxon>Euteleostomi</taxon>
        <taxon>Actinopterygii</taxon>
        <taxon>Neopterygii</taxon>
        <taxon>Teleostei</taxon>
        <taxon>Neoteleostei</taxon>
        <taxon>Acanthomorphata</taxon>
        <taxon>Ovalentaria</taxon>
        <taxon>Atherinomorphae</taxon>
        <taxon>Cyprinodontiformes</taxon>
        <taxon>Goodeidae</taxon>
        <taxon>Xenoophorus</taxon>
    </lineage>
</organism>
<reference evidence="1 2" key="1">
    <citation type="submission" date="2021-06" db="EMBL/GenBank/DDBJ databases">
        <authorList>
            <person name="Palmer J.M."/>
        </authorList>
    </citation>
    <scope>NUCLEOTIDE SEQUENCE [LARGE SCALE GENOMIC DNA]</scope>
    <source>
        <strain evidence="1 2">XC_2019</strain>
        <tissue evidence="1">Muscle</tissue>
    </source>
</reference>
<protein>
    <submittedName>
        <fullName evidence="1">Uncharacterized protein</fullName>
    </submittedName>
</protein>
<evidence type="ECO:0000313" key="2">
    <source>
        <dbReference type="Proteomes" id="UP001434883"/>
    </source>
</evidence>
<comment type="caution">
    <text evidence="1">The sequence shown here is derived from an EMBL/GenBank/DDBJ whole genome shotgun (WGS) entry which is preliminary data.</text>
</comment>
<keyword evidence="2" id="KW-1185">Reference proteome</keyword>